<keyword evidence="1" id="KW-0472">Membrane</keyword>
<evidence type="ECO:0000313" key="2">
    <source>
        <dbReference type="EMBL" id="KJP87366.1"/>
    </source>
</evidence>
<dbReference type="VEuPathDB" id="PlasmoDB:AK88_02923"/>
<dbReference type="OrthoDB" id="10045365at2759"/>
<evidence type="ECO:0000313" key="3">
    <source>
        <dbReference type="Proteomes" id="UP000054561"/>
    </source>
</evidence>
<reference evidence="2 3" key="1">
    <citation type="submission" date="2014-03" db="EMBL/GenBank/DDBJ databases">
        <title>The Genome Sequence of Plasmodium fragile nilgiri.</title>
        <authorList>
            <consortium name="The Broad Institute Genomics Platform"/>
            <consortium name="The Broad Institute Genome Sequencing Center for Infectious Disease"/>
            <person name="Neafsey D."/>
            <person name="Duraisingh M."/>
            <person name="Young S.K."/>
            <person name="Zeng Q."/>
            <person name="Gargeya S."/>
            <person name="Abouelleil A."/>
            <person name="Alvarado L."/>
            <person name="Chapman S.B."/>
            <person name="Gainer-Dewar J."/>
            <person name="Goldberg J."/>
            <person name="Griggs A."/>
            <person name="Gujja S."/>
            <person name="Hansen M."/>
            <person name="Howarth C."/>
            <person name="Imamovic A."/>
            <person name="Larimer J."/>
            <person name="Pearson M."/>
            <person name="Poon T.W."/>
            <person name="Priest M."/>
            <person name="Roberts A."/>
            <person name="Saif S."/>
            <person name="Shea T."/>
            <person name="Sykes S."/>
            <person name="Wortman J."/>
            <person name="Nusbaum C."/>
            <person name="Birren B."/>
        </authorList>
    </citation>
    <scope>NUCLEOTIDE SEQUENCE [LARGE SCALE GENOMIC DNA]</scope>
    <source>
        <strain evidence="3">nilgiri</strain>
    </source>
</reference>
<keyword evidence="1" id="KW-0812">Transmembrane</keyword>
<proteinExistence type="predicted"/>
<keyword evidence="1" id="KW-1133">Transmembrane helix</keyword>
<gene>
    <name evidence="2" type="ORF">AK88_02923</name>
</gene>
<dbReference type="GeneID" id="24268237"/>
<feature type="transmembrane region" description="Helical" evidence="1">
    <location>
        <begin position="483"/>
        <end position="505"/>
    </location>
</feature>
<evidence type="ECO:0000256" key="1">
    <source>
        <dbReference type="SAM" id="Phobius"/>
    </source>
</evidence>
<dbReference type="OMA" id="FICDNFL"/>
<dbReference type="EMBL" id="KQ001675">
    <property type="protein sequence ID" value="KJP87366.1"/>
    <property type="molecule type" value="Genomic_DNA"/>
</dbReference>
<protein>
    <submittedName>
        <fullName evidence="2">Uncharacterized protein</fullName>
    </submittedName>
</protein>
<dbReference type="Proteomes" id="UP000054561">
    <property type="component" value="Unassembled WGS sequence"/>
</dbReference>
<keyword evidence="3" id="KW-1185">Reference proteome</keyword>
<organism evidence="2 3">
    <name type="scientific">Plasmodium fragile</name>
    <dbReference type="NCBI Taxonomy" id="5857"/>
    <lineage>
        <taxon>Eukaryota</taxon>
        <taxon>Sar</taxon>
        <taxon>Alveolata</taxon>
        <taxon>Apicomplexa</taxon>
        <taxon>Aconoidasida</taxon>
        <taxon>Haemosporida</taxon>
        <taxon>Plasmodiidae</taxon>
        <taxon>Plasmodium</taxon>
        <taxon>Plasmodium (Plasmodium)</taxon>
    </lineage>
</organism>
<dbReference type="AlphaFoldDB" id="A0A0D9QNS7"/>
<sequence>MGGAISSRRVLSAWVALFPLGEVIWSGQKLFAESILRILPANDSIDGILVHLPYKFIKHRVQSRGIYLNTNFDDLDSVIILVEMQKKITNLHCNLRKEKGEFIKGGVIQGKNTHGKHSHGKSSHTKNSHGEDVLITNNCVLFVQIKYKDSLKNIFKFMDYVYQHTSATALVFICDNFLYDNEIYNPHEDLNTTILHSSVLTYLVPYDSMIAYQEKDQYDQYMFELYWGIQNKSDVVHINYHLDFGKYFNYTFFHYMKNFLLDLKEYITYEIHFSIHKNFTIDPRYCFIRDSSYCISKPDYMNSNVVREVVEQQVRSLCVYQLTATRGDHDKQEVQPHRAEDTTGEQLPTYTHNKRFSEKFIQYINALFDFGFEKNLCSSGSNDLSKKCSDKILAHLGVPVQEVNKCFLKNFHAYMKDMIKTKFYVYSIQINGQTYKLKLNKDISIRLICSAFRVMPKRCMDYFAGGVYGTSLVRKKSKKKELVAFYILLLLVLSHILGTLLNYLVSCHLDAIERKD</sequence>
<accession>A0A0D9QNS7</accession>
<name>A0A0D9QNS7_PLAFR</name>
<dbReference type="RefSeq" id="XP_012335969.1">
    <property type="nucleotide sequence ID" value="XM_012480546.1"/>
</dbReference>